<organism evidence="4 5">
    <name type="scientific">Sporichthya brevicatena</name>
    <dbReference type="NCBI Taxonomy" id="171442"/>
    <lineage>
        <taxon>Bacteria</taxon>
        <taxon>Bacillati</taxon>
        <taxon>Actinomycetota</taxon>
        <taxon>Actinomycetes</taxon>
        <taxon>Sporichthyales</taxon>
        <taxon>Sporichthyaceae</taxon>
        <taxon>Sporichthya</taxon>
    </lineage>
</organism>
<proteinExistence type="predicted"/>
<comment type="caution">
    <text evidence="4">The sequence shown here is derived from an EMBL/GenBank/DDBJ whole genome shotgun (WGS) entry which is preliminary data.</text>
</comment>
<evidence type="ECO:0000313" key="5">
    <source>
        <dbReference type="Proteomes" id="UP001500957"/>
    </source>
</evidence>
<evidence type="ECO:0000313" key="4">
    <source>
        <dbReference type="EMBL" id="GAA0619647.1"/>
    </source>
</evidence>
<dbReference type="PANTHER" id="PTHR12526:SF600">
    <property type="entry name" value="GLYCOSYL TRANSFERASE GROUP 1"/>
    <property type="match status" value="1"/>
</dbReference>
<name>A0ABP3RWP3_9ACTN</name>
<dbReference type="Gene3D" id="3.40.50.2000">
    <property type="entry name" value="Glycogen Phosphorylase B"/>
    <property type="match status" value="2"/>
</dbReference>
<dbReference type="PANTHER" id="PTHR12526">
    <property type="entry name" value="GLYCOSYLTRANSFERASE"/>
    <property type="match status" value="1"/>
</dbReference>
<dbReference type="SUPFAM" id="SSF53756">
    <property type="entry name" value="UDP-Glycosyltransferase/glycogen phosphorylase"/>
    <property type="match status" value="1"/>
</dbReference>
<dbReference type="Pfam" id="PF13579">
    <property type="entry name" value="Glyco_trans_4_4"/>
    <property type="match status" value="1"/>
</dbReference>
<evidence type="ECO:0000259" key="3">
    <source>
        <dbReference type="Pfam" id="PF13579"/>
    </source>
</evidence>
<dbReference type="Pfam" id="PF13692">
    <property type="entry name" value="Glyco_trans_1_4"/>
    <property type="match status" value="1"/>
</dbReference>
<gene>
    <name evidence="4" type="ORF">GCM10009547_22700</name>
</gene>
<keyword evidence="2" id="KW-0808">Transferase</keyword>
<protein>
    <submittedName>
        <fullName evidence="4">Glycosyltransferase family 4 protein</fullName>
    </submittedName>
</protein>
<keyword evidence="1" id="KW-0328">Glycosyltransferase</keyword>
<dbReference type="EMBL" id="BAAAHE010000016">
    <property type="protein sequence ID" value="GAA0619647.1"/>
    <property type="molecule type" value="Genomic_DNA"/>
</dbReference>
<evidence type="ECO:0000256" key="2">
    <source>
        <dbReference type="ARBA" id="ARBA00022679"/>
    </source>
</evidence>
<evidence type="ECO:0000256" key="1">
    <source>
        <dbReference type="ARBA" id="ARBA00022676"/>
    </source>
</evidence>
<feature type="domain" description="Glycosyltransferase subfamily 4-like N-terminal" evidence="3">
    <location>
        <begin position="122"/>
        <end position="303"/>
    </location>
</feature>
<accession>A0ABP3RWP3</accession>
<dbReference type="InterPro" id="IPR028098">
    <property type="entry name" value="Glyco_trans_4-like_N"/>
</dbReference>
<reference evidence="5" key="1">
    <citation type="journal article" date="2019" name="Int. J. Syst. Evol. Microbiol.">
        <title>The Global Catalogue of Microorganisms (GCM) 10K type strain sequencing project: providing services to taxonomists for standard genome sequencing and annotation.</title>
        <authorList>
            <consortium name="The Broad Institute Genomics Platform"/>
            <consortium name="The Broad Institute Genome Sequencing Center for Infectious Disease"/>
            <person name="Wu L."/>
            <person name="Ma J."/>
        </authorList>
    </citation>
    <scope>NUCLEOTIDE SEQUENCE [LARGE SCALE GENOMIC DNA]</scope>
    <source>
        <strain evidence="5">JCM 10671</strain>
    </source>
</reference>
<dbReference type="RefSeq" id="WP_344604728.1">
    <property type="nucleotide sequence ID" value="NZ_BAAAHE010000016.1"/>
</dbReference>
<keyword evidence="5" id="KW-1185">Reference proteome</keyword>
<dbReference type="Proteomes" id="UP001500957">
    <property type="component" value="Unassembled WGS sequence"/>
</dbReference>
<dbReference type="CDD" id="cd03794">
    <property type="entry name" value="GT4_WbuB-like"/>
    <property type="match status" value="1"/>
</dbReference>
<sequence length="524" mass="56543">MNALRALVGPLLRGALTRPALTARVVRDRITEDPARLPGLNRLPRTAAGRSRDRARALARSGELSAAVALLPAGDRLRRRYEGELRAYGKDPVPSRGGERVVGTPGRVLHLVTNALPYAQAGYTLRTHRILRAQRAAGLDPVAVTQWGWPARDGHPEAAPSETIDGIVYHRLIPTGPIPAEADRRLQRGADAATELVRTLRPSVLHAATDHRNGTVALAVRERTGLPVLYEIRGFLEESWAAGAALDPNADLEATMPERMRLHRERDTAIMAEADLVATLSETMRAEILGRGIPAGKIVLTPNAVDAALLTQHHDRAAARREWGLADDEFVVGTVSKLAAYEGFDVLLQAAALLRDRGSKVRVLLVGGGPFRPTLDRLAAELGLGPEHLLMPGQVAPDVALRVVAALDVFVCPRLDLRVTRLVTPLKPLEAMAAGRPLVLSDLPALRELVDERSGSTPGRVAAELVRPGDAESLAAGLERLRTDSSRCAELAAAARDVVAERFTWDRLAETYRALYARLGTPNA</sequence>